<proteinExistence type="predicted"/>
<dbReference type="EMBL" id="OU466862">
    <property type="protein sequence ID" value="CAH2069744.1"/>
    <property type="molecule type" value="Genomic_DNA"/>
</dbReference>
<dbReference type="InterPro" id="IPR013101">
    <property type="entry name" value="LRR_PRU1-like"/>
</dbReference>
<dbReference type="SUPFAM" id="SSF52047">
    <property type="entry name" value="RNI-like"/>
    <property type="match status" value="1"/>
</dbReference>
<dbReference type="Pfam" id="PF08387">
    <property type="entry name" value="FBD"/>
    <property type="match status" value="1"/>
</dbReference>
<dbReference type="AlphaFoldDB" id="A0AAU9SNX1"/>
<dbReference type="PANTHER" id="PTHR31900:SF28">
    <property type="entry name" value="FBD DOMAIN-CONTAINING PROTEIN"/>
    <property type="match status" value="1"/>
</dbReference>
<dbReference type="InterPro" id="IPR050232">
    <property type="entry name" value="FBL13/AtMIF1-like"/>
</dbReference>
<gene>
    <name evidence="2" type="ORF">TAV2_LOCUS20338</name>
</gene>
<evidence type="ECO:0000313" key="2">
    <source>
        <dbReference type="EMBL" id="CAH2069744.1"/>
    </source>
</evidence>
<evidence type="ECO:0000259" key="1">
    <source>
        <dbReference type="Pfam" id="PF08387"/>
    </source>
</evidence>
<dbReference type="Proteomes" id="UP000836841">
    <property type="component" value="Chromosome 6"/>
</dbReference>
<protein>
    <recommendedName>
        <fullName evidence="1">FBD domain-containing protein</fullName>
    </recommendedName>
</protein>
<dbReference type="PANTHER" id="PTHR31900">
    <property type="entry name" value="F-BOX/RNI SUPERFAMILY PROTEIN-RELATED"/>
    <property type="match status" value="1"/>
</dbReference>
<dbReference type="InterPro" id="IPR032675">
    <property type="entry name" value="LRR_dom_sf"/>
</dbReference>
<reference evidence="2 3" key="1">
    <citation type="submission" date="2022-03" db="EMBL/GenBank/DDBJ databases">
        <authorList>
            <person name="Nunn A."/>
            <person name="Chopra R."/>
            <person name="Nunn A."/>
            <person name="Contreras Garrido A."/>
        </authorList>
    </citation>
    <scope>NUCLEOTIDE SEQUENCE [LARGE SCALE GENOMIC DNA]</scope>
</reference>
<dbReference type="Pfam" id="PF07723">
    <property type="entry name" value="LRR_2"/>
    <property type="match status" value="1"/>
</dbReference>
<dbReference type="Gene3D" id="3.80.10.10">
    <property type="entry name" value="Ribonuclease Inhibitor"/>
    <property type="match status" value="1"/>
</dbReference>
<accession>A0AAU9SNX1</accession>
<keyword evidence="3" id="KW-1185">Reference proteome</keyword>
<organism evidence="2 3">
    <name type="scientific">Thlaspi arvense</name>
    <name type="common">Field penny-cress</name>
    <dbReference type="NCBI Taxonomy" id="13288"/>
    <lineage>
        <taxon>Eukaryota</taxon>
        <taxon>Viridiplantae</taxon>
        <taxon>Streptophyta</taxon>
        <taxon>Embryophyta</taxon>
        <taxon>Tracheophyta</taxon>
        <taxon>Spermatophyta</taxon>
        <taxon>Magnoliopsida</taxon>
        <taxon>eudicotyledons</taxon>
        <taxon>Gunneridae</taxon>
        <taxon>Pentapetalae</taxon>
        <taxon>rosids</taxon>
        <taxon>malvids</taxon>
        <taxon>Brassicales</taxon>
        <taxon>Brassicaceae</taxon>
        <taxon>Thlaspideae</taxon>
        <taxon>Thlaspi</taxon>
    </lineage>
</organism>
<sequence length="263" mass="30426">MVSLPSLKTLKLACVTYLNDDSLRRLLPCCPVLEDLAIQRYHDDNVITLVVTAPSLQRLSLEIGGGCPPGDYEILTPSLKYFKVEDERDGFSYLIEPMPMLEEADINVHENVEKLLESISSVKRFSLNANFKRGEPSVYPDGIVFSRLEHLKLCIDDNYWPKLIFRFLKDSPKLRDFYIYAFFDQYDNYEPMSWKNKPVPKCLLKSLESFRFEGYQGTSGERNFLSFLFKNARCLKSSSILEYKVIMNLGVQLYNHGMIRGKN</sequence>
<dbReference type="InterPro" id="IPR006566">
    <property type="entry name" value="FBD"/>
</dbReference>
<feature type="domain" description="FBD" evidence="1">
    <location>
        <begin position="197"/>
        <end position="240"/>
    </location>
</feature>
<evidence type="ECO:0000313" key="3">
    <source>
        <dbReference type="Proteomes" id="UP000836841"/>
    </source>
</evidence>
<name>A0AAU9SNX1_THLAR</name>